<evidence type="ECO:0000256" key="2">
    <source>
        <dbReference type="ARBA" id="ARBA00022692"/>
    </source>
</evidence>
<name>A0A835UYN1_VANPL</name>
<keyword evidence="3" id="KW-1133">Transmembrane helix</keyword>
<proteinExistence type="inferred from homology"/>
<comment type="subcellular location">
    <subcellularLocation>
        <location evidence="1">Membrane</location>
        <topology evidence="1">Single-pass membrane protein</topology>
    </subcellularLocation>
</comment>
<evidence type="ECO:0000313" key="7">
    <source>
        <dbReference type="EMBL" id="KAG0478568.1"/>
    </source>
</evidence>
<accession>A0A835UYN1</accession>
<dbReference type="EMBL" id="JADCNL010000006">
    <property type="protein sequence ID" value="KAG0476924.1"/>
    <property type="molecule type" value="Genomic_DNA"/>
</dbReference>
<keyword evidence="4" id="KW-0472">Membrane</keyword>
<evidence type="ECO:0000256" key="5">
    <source>
        <dbReference type="ARBA" id="ARBA00035114"/>
    </source>
</evidence>
<evidence type="ECO:0000256" key="3">
    <source>
        <dbReference type="ARBA" id="ARBA00022989"/>
    </source>
</evidence>
<dbReference type="Proteomes" id="UP000636800">
    <property type="component" value="Chromosome 6"/>
</dbReference>
<dbReference type="GO" id="GO:0016020">
    <property type="term" value="C:membrane"/>
    <property type="evidence" value="ECO:0007669"/>
    <property type="project" value="UniProtKB-SubCell"/>
</dbReference>
<organism evidence="7 9">
    <name type="scientific">Vanilla planifolia</name>
    <name type="common">Vanilla</name>
    <dbReference type="NCBI Taxonomy" id="51239"/>
    <lineage>
        <taxon>Eukaryota</taxon>
        <taxon>Viridiplantae</taxon>
        <taxon>Streptophyta</taxon>
        <taxon>Embryophyta</taxon>
        <taxon>Tracheophyta</taxon>
        <taxon>Spermatophyta</taxon>
        <taxon>Magnoliopsida</taxon>
        <taxon>Liliopsida</taxon>
        <taxon>Asparagales</taxon>
        <taxon>Orchidaceae</taxon>
        <taxon>Vanilloideae</taxon>
        <taxon>Vanilleae</taxon>
        <taxon>Vanilla</taxon>
    </lineage>
</organism>
<protein>
    <submittedName>
        <fullName evidence="7">Uncharacterized protein</fullName>
    </submittedName>
</protein>
<gene>
    <name evidence="7" type="ORF">HPP92_013287</name>
    <name evidence="6" type="ORF">HPP92_013765</name>
</gene>
<dbReference type="AlphaFoldDB" id="A0A835UYN1"/>
<evidence type="ECO:0000256" key="1">
    <source>
        <dbReference type="ARBA" id="ARBA00004167"/>
    </source>
</evidence>
<dbReference type="InterPro" id="IPR008511">
    <property type="entry name" value="ROH1-like"/>
</dbReference>
<dbReference type="Proteomes" id="UP000639772">
    <property type="component" value="Chromosome 6"/>
</dbReference>
<dbReference type="EMBL" id="JADCNM010000006">
    <property type="protein sequence ID" value="KAG0478568.1"/>
    <property type="molecule type" value="Genomic_DNA"/>
</dbReference>
<evidence type="ECO:0000313" key="9">
    <source>
        <dbReference type="Proteomes" id="UP000639772"/>
    </source>
</evidence>
<comment type="caution">
    <text evidence="7">The sequence shown here is derived from an EMBL/GenBank/DDBJ whole genome shotgun (WGS) entry which is preliminary data.</text>
</comment>
<evidence type="ECO:0000313" key="8">
    <source>
        <dbReference type="Proteomes" id="UP000636800"/>
    </source>
</evidence>
<dbReference type="Pfam" id="PF05633">
    <property type="entry name" value="ROH1-like"/>
    <property type="match status" value="1"/>
</dbReference>
<evidence type="ECO:0000256" key="4">
    <source>
        <dbReference type="ARBA" id="ARBA00023136"/>
    </source>
</evidence>
<dbReference type="PANTHER" id="PTHR31509">
    <property type="entry name" value="BPS1-LIKE PROTEIN"/>
    <property type="match status" value="1"/>
</dbReference>
<comment type="similarity">
    <text evidence="5">Belongs to the ROH1 family.</text>
</comment>
<keyword evidence="8" id="KW-1185">Reference proteome</keyword>
<dbReference type="OrthoDB" id="1878996at2759"/>
<keyword evidence="2" id="KW-0812">Transmembrane</keyword>
<reference evidence="8 9" key="1">
    <citation type="journal article" date="2020" name="Nat. Food">
        <title>A phased Vanilla planifolia genome enables genetic improvement of flavour and production.</title>
        <authorList>
            <person name="Hasing T."/>
            <person name="Tang H."/>
            <person name="Brym M."/>
            <person name="Khazi F."/>
            <person name="Huang T."/>
            <person name="Chambers A.H."/>
        </authorList>
    </citation>
    <scope>NUCLEOTIDE SEQUENCE [LARGE SCALE GENOMIC DNA]</scope>
    <source>
        <tissue evidence="7">Leaf</tissue>
    </source>
</reference>
<evidence type="ECO:0000313" key="6">
    <source>
        <dbReference type="EMBL" id="KAG0476924.1"/>
    </source>
</evidence>
<sequence length="396" mass="44714">MPGTEYQGTSSPFASIGRSILSIRRDQIHSVDVHHDSAAELELEAFQKHVAEIFHDLADSGDEVLSLPWIRKLLDSFLICLEEFRVILFNSKAVVSRAPLDRLISEFFDRGVKALDVCNAIRDGIDQIRQWQKHLEIVLLALNSSHLVLGEGQIRRARKALADLAVLMLDEKDGIGGGVSILAQRNRSFGRNSHGKDNHHGRAGTSHFRSQSWSVSRTWSAAKQLQAMNSNLNVPRGNEISATNGLAIPVFTMNNVLMFVMWTLVASIPCQDRGLQIHFSIPRSFIWALPILSLHERIMDESKKKDRKNSCGMLKEIHQIEKSTRNLADLIDLVQFPLPEEKDSEVKHGIQELAQVCEVLKEELDPLERQVREVFHRILRSRTEGLDPLGKTHNSE</sequence>